<organism evidence="9 10">
    <name type="scientific">Tulasnella calospora MUT 4182</name>
    <dbReference type="NCBI Taxonomy" id="1051891"/>
    <lineage>
        <taxon>Eukaryota</taxon>
        <taxon>Fungi</taxon>
        <taxon>Dikarya</taxon>
        <taxon>Basidiomycota</taxon>
        <taxon>Agaricomycotina</taxon>
        <taxon>Agaricomycetes</taxon>
        <taxon>Cantharellales</taxon>
        <taxon>Tulasnellaceae</taxon>
        <taxon>Tulasnella</taxon>
    </lineage>
</organism>
<feature type="region of interest" description="Disordered" evidence="6">
    <location>
        <begin position="232"/>
        <end position="264"/>
    </location>
</feature>
<feature type="transmembrane region" description="Helical" evidence="7">
    <location>
        <begin position="96"/>
        <end position="115"/>
    </location>
</feature>
<evidence type="ECO:0000313" key="10">
    <source>
        <dbReference type="Proteomes" id="UP000054248"/>
    </source>
</evidence>
<keyword evidence="5 7" id="KW-0472">Membrane</keyword>
<evidence type="ECO:0000256" key="5">
    <source>
        <dbReference type="ARBA" id="ARBA00023136"/>
    </source>
</evidence>
<feature type="transmembrane region" description="Helical" evidence="7">
    <location>
        <begin position="425"/>
        <end position="451"/>
    </location>
</feature>
<dbReference type="PANTHER" id="PTHR23504:SF15">
    <property type="entry name" value="MAJOR FACILITATOR SUPERFAMILY (MFS) PROFILE DOMAIN-CONTAINING PROTEIN"/>
    <property type="match status" value="1"/>
</dbReference>
<feature type="transmembrane region" description="Helical" evidence="7">
    <location>
        <begin position="279"/>
        <end position="302"/>
    </location>
</feature>
<name>A0A0C3LZA6_9AGAM</name>
<gene>
    <name evidence="9" type="ORF">M407DRAFT_234198</name>
</gene>
<accession>A0A0C3LZA6</accession>
<evidence type="ECO:0000313" key="9">
    <source>
        <dbReference type="EMBL" id="KIO26752.1"/>
    </source>
</evidence>
<dbReference type="InterPro" id="IPR011701">
    <property type="entry name" value="MFS"/>
</dbReference>
<proteinExistence type="predicted"/>
<keyword evidence="3 7" id="KW-0812">Transmembrane</keyword>
<dbReference type="Gene3D" id="1.20.1250.20">
    <property type="entry name" value="MFS general substrate transporter like domains"/>
    <property type="match status" value="1"/>
</dbReference>
<keyword evidence="4 7" id="KW-1133">Transmembrane helix</keyword>
<keyword evidence="2" id="KW-0813">Transport</keyword>
<feature type="transmembrane region" description="Helical" evidence="7">
    <location>
        <begin position="153"/>
        <end position="179"/>
    </location>
</feature>
<dbReference type="InterPro" id="IPR036259">
    <property type="entry name" value="MFS_trans_sf"/>
</dbReference>
<dbReference type="Proteomes" id="UP000054248">
    <property type="component" value="Unassembled WGS sequence"/>
</dbReference>
<evidence type="ECO:0000256" key="7">
    <source>
        <dbReference type="SAM" id="Phobius"/>
    </source>
</evidence>
<dbReference type="Pfam" id="PF07690">
    <property type="entry name" value="MFS_1"/>
    <property type="match status" value="1"/>
</dbReference>
<evidence type="ECO:0000256" key="2">
    <source>
        <dbReference type="ARBA" id="ARBA00022448"/>
    </source>
</evidence>
<evidence type="ECO:0000256" key="6">
    <source>
        <dbReference type="SAM" id="MobiDB-lite"/>
    </source>
</evidence>
<dbReference type="SUPFAM" id="SSF103473">
    <property type="entry name" value="MFS general substrate transporter"/>
    <property type="match status" value="1"/>
</dbReference>
<dbReference type="AlphaFoldDB" id="A0A0C3LZA6"/>
<evidence type="ECO:0000256" key="3">
    <source>
        <dbReference type="ARBA" id="ARBA00022692"/>
    </source>
</evidence>
<evidence type="ECO:0000256" key="4">
    <source>
        <dbReference type="ARBA" id="ARBA00022989"/>
    </source>
</evidence>
<feature type="transmembrane region" description="Helical" evidence="7">
    <location>
        <begin position="121"/>
        <end position="141"/>
    </location>
</feature>
<dbReference type="PANTHER" id="PTHR23504">
    <property type="entry name" value="MAJOR FACILITATOR SUPERFAMILY DOMAIN-CONTAINING PROTEIN 10"/>
    <property type="match status" value="1"/>
</dbReference>
<feature type="transmembrane region" description="Helical" evidence="7">
    <location>
        <begin position="346"/>
        <end position="370"/>
    </location>
</feature>
<dbReference type="GO" id="GO:0022857">
    <property type="term" value="F:transmembrane transporter activity"/>
    <property type="evidence" value="ECO:0007669"/>
    <property type="project" value="InterPro"/>
</dbReference>
<keyword evidence="10" id="KW-1185">Reference proteome</keyword>
<reference evidence="9 10" key="1">
    <citation type="submission" date="2014-04" db="EMBL/GenBank/DDBJ databases">
        <authorList>
            <consortium name="DOE Joint Genome Institute"/>
            <person name="Kuo A."/>
            <person name="Girlanda M."/>
            <person name="Perotto S."/>
            <person name="Kohler A."/>
            <person name="Nagy L.G."/>
            <person name="Floudas D."/>
            <person name="Copeland A."/>
            <person name="Barry K.W."/>
            <person name="Cichocki N."/>
            <person name="Veneault-Fourrey C."/>
            <person name="LaButti K."/>
            <person name="Lindquist E.A."/>
            <person name="Lipzen A."/>
            <person name="Lundell T."/>
            <person name="Morin E."/>
            <person name="Murat C."/>
            <person name="Sun H."/>
            <person name="Tunlid A."/>
            <person name="Henrissat B."/>
            <person name="Grigoriev I.V."/>
            <person name="Hibbett D.S."/>
            <person name="Martin F."/>
            <person name="Nordberg H.P."/>
            <person name="Cantor M.N."/>
            <person name="Hua S.X."/>
        </authorList>
    </citation>
    <scope>NUCLEOTIDE SEQUENCE [LARGE SCALE GENOMIC DNA]</scope>
    <source>
        <strain evidence="9 10">MUT 4182</strain>
    </source>
</reference>
<dbReference type="PRINTS" id="PR01035">
    <property type="entry name" value="TCRTETA"/>
</dbReference>
<protein>
    <recommendedName>
        <fullName evidence="8">Major facilitator superfamily (MFS) profile domain-containing protein</fullName>
    </recommendedName>
</protein>
<dbReference type="HOGENOM" id="CLU_001265_54_6_1"/>
<dbReference type="InterPro" id="IPR020846">
    <property type="entry name" value="MFS_dom"/>
</dbReference>
<reference evidence="10" key="2">
    <citation type="submission" date="2015-01" db="EMBL/GenBank/DDBJ databases">
        <title>Evolutionary Origins and Diversification of the Mycorrhizal Mutualists.</title>
        <authorList>
            <consortium name="DOE Joint Genome Institute"/>
            <consortium name="Mycorrhizal Genomics Consortium"/>
            <person name="Kohler A."/>
            <person name="Kuo A."/>
            <person name="Nagy L.G."/>
            <person name="Floudas D."/>
            <person name="Copeland A."/>
            <person name="Barry K.W."/>
            <person name="Cichocki N."/>
            <person name="Veneault-Fourrey C."/>
            <person name="LaButti K."/>
            <person name="Lindquist E.A."/>
            <person name="Lipzen A."/>
            <person name="Lundell T."/>
            <person name="Morin E."/>
            <person name="Murat C."/>
            <person name="Riley R."/>
            <person name="Ohm R."/>
            <person name="Sun H."/>
            <person name="Tunlid A."/>
            <person name="Henrissat B."/>
            <person name="Grigoriev I.V."/>
            <person name="Hibbett D.S."/>
            <person name="Martin F."/>
        </authorList>
    </citation>
    <scope>NUCLEOTIDE SEQUENCE [LARGE SCALE GENOMIC DNA]</scope>
    <source>
        <strain evidence="10">MUT 4182</strain>
    </source>
</reference>
<feature type="transmembrane region" description="Helical" evidence="7">
    <location>
        <begin position="463"/>
        <end position="483"/>
    </location>
</feature>
<feature type="transmembrane region" description="Helical" evidence="7">
    <location>
        <begin position="390"/>
        <end position="413"/>
    </location>
</feature>
<dbReference type="OrthoDB" id="419616at2759"/>
<dbReference type="InterPro" id="IPR001958">
    <property type="entry name" value="Tet-R_TetA/multi-R_MdtG-like"/>
</dbReference>
<dbReference type="EMBL" id="KN823019">
    <property type="protein sequence ID" value="KIO26752.1"/>
    <property type="molecule type" value="Genomic_DNA"/>
</dbReference>
<sequence>MATCDAEAQPLLSTKPQVTPLPRAQLAIILFLRVVEPIAYTQLFPYINAMVEELGIAEPKHVGFYSGMIDSLFALTQLCTVVHWGGLSDRIGRKPVIIIGLSGVTIATVCFGLSSTLWQLLLSRALIGALCGNVAVINSAISDITDETNQSQGLSFPLLSVIWYIGAIIGPFLGGMLSHPAERYPRLFGAVPLLRERPFFLPCLTSGLITFTAILVAIFFMKETLPRLVKDRGQDIPDASPSRTSESAVQYPQPGPTESPSPGQVTTFGLLADRYVRRVVVMGFCMSFLLYAIESAIVIWSYTPLVLGGLQQEPTEIGAVLSILGILAIASTIIAFPYLHNRFKTVPLLTATLAMCGVVYASIPTVGFIIRKALPPIGQEEPGPSLGMLWAFVLCIMLTHNVAVMSYAAYMLVVKESISDSRSVGALFGLVTAAICLGEGTAPAFISSLFALSIDKQILGGNLVWLIMVCLSALGTLFSHFGLEKSAG</sequence>
<feature type="transmembrane region" description="Helical" evidence="7">
    <location>
        <begin position="317"/>
        <end position="339"/>
    </location>
</feature>
<comment type="subcellular location">
    <subcellularLocation>
        <location evidence="1">Membrane</location>
        <topology evidence="1">Multi-pass membrane protein</topology>
    </subcellularLocation>
</comment>
<feature type="compositionally biased region" description="Polar residues" evidence="6">
    <location>
        <begin position="241"/>
        <end position="252"/>
    </location>
</feature>
<dbReference type="CDD" id="cd17330">
    <property type="entry name" value="MFS_SLC46_TetA_like"/>
    <property type="match status" value="1"/>
</dbReference>
<dbReference type="GO" id="GO:0016020">
    <property type="term" value="C:membrane"/>
    <property type="evidence" value="ECO:0007669"/>
    <property type="project" value="UniProtKB-SubCell"/>
</dbReference>
<evidence type="ECO:0000256" key="1">
    <source>
        <dbReference type="ARBA" id="ARBA00004141"/>
    </source>
</evidence>
<feature type="domain" description="Major facilitator superfamily (MFS) profile" evidence="8">
    <location>
        <begin position="25"/>
        <end position="487"/>
    </location>
</feature>
<feature type="transmembrane region" description="Helical" evidence="7">
    <location>
        <begin position="199"/>
        <end position="220"/>
    </location>
</feature>
<dbReference type="PROSITE" id="PS50850">
    <property type="entry name" value="MFS"/>
    <property type="match status" value="1"/>
</dbReference>
<evidence type="ECO:0000259" key="8">
    <source>
        <dbReference type="PROSITE" id="PS50850"/>
    </source>
</evidence>